<evidence type="ECO:0000313" key="4">
    <source>
        <dbReference type="EMBL" id="PZX18615.1"/>
    </source>
</evidence>
<evidence type="ECO:0000256" key="1">
    <source>
        <dbReference type="ARBA" id="ARBA00022801"/>
    </source>
</evidence>
<protein>
    <submittedName>
        <fullName evidence="4">Sialate O-acetylesterase</fullName>
    </submittedName>
</protein>
<evidence type="ECO:0000313" key="5">
    <source>
        <dbReference type="Proteomes" id="UP000249239"/>
    </source>
</evidence>
<comment type="caution">
    <text evidence="4">The sequence shown here is derived from an EMBL/GenBank/DDBJ whole genome shotgun (WGS) entry which is preliminary data.</text>
</comment>
<dbReference type="Gene3D" id="3.40.50.1110">
    <property type="entry name" value="SGNH hydrolase"/>
    <property type="match status" value="1"/>
</dbReference>
<dbReference type="InterPro" id="IPR039329">
    <property type="entry name" value="SIAE"/>
</dbReference>
<dbReference type="Proteomes" id="UP000249239">
    <property type="component" value="Unassembled WGS sequence"/>
</dbReference>
<organism evidence="4 5">
    <name type="scientific">Breznakibacter xylanolyticus</name>
    <dbReference type="NCBI Taxonomy" id="990"/>
    <lineage>
        <taxon>Bacteria</taxon>
        <taxon>Pseudomonadati</taxon>
        <taxon>Bacteroidota</taxon>
        <taxon>Bacteroidia</taxon>
        <taxon>Marinilabiliales</taxon>
        <taxon>Marinilabiliaceae</taxon>
        <taxon>Breznakibacter</taxon>
    </lineage>
</organism>
<reference evidence="4 5" key="1">
    <citation type="submission" date="2018-06" db="EMBL/GenBank/DDBJ databases">
        <title>Genomic Encyclopedia of Archaeal and Bacterial Type Strains, Phase II (KMG-II): from individual species to whole genera.</title>
        <authorList>
            <person name="Goeker M."/>
        </authorList>
    </citation>
    <scope>NUCLEOTIDE SEQUENCE [LARGE SCALE GENOMIC DNA]</scope>
    <source>
        <strain evidence="4 5">DSM 6779</strain>
    </source>
</reference>
<accession>A0A2W7NDX4</accession>
<dbReference type="PANTHER" id="PTHR22901:SF0">
    <property type="entry name" value="SIALATE O-ACETYLESTERASE"/>
    <property type="match status" value="1"/>
</dbReference>
<evidence type="ECO:0000259" key="3">
    <source>
        <dbReference type="Pfam" id="PF03629"/>
    </source>
</evidence>
<name>A0A2W7NDX4_9BACT</name>
<keyword evidence="1" id="KW-0378">Hydrolase</keyword>
<dbReference type="GO" id="GO:0001681">
    <property type="term" value="F:sialate O-acetylesterase activity"/>
    <property type="evidence" value="ECO:0007669"/>
    <property type="project" value="InterPro"/>
</dbReference>
<dbReference type="InterPro" id="IPR036514">
    <property type="entry name" value="SGNH_hydro_sf"/>
</dbReference>
<dbReference type="AlphaFoldDB" id="A0A2W7NDX4"/>
<feature type="domain" description="Sialate O-acetylesterase" evidence="3">
    <location>
        <begin position="399"/>
        <end position="510"/>
    </location>
</feature>
<proteinExistence type="predicted"/>
<dbReference type="GO" id="GO:0005975">
    <property type="term" value="P:carbohydrate metabolic process"/>
    <property type="evidence" value="ECO:0007669"/>
    <property type="project" value="TreeGrafter"/>
</dbReference>
<evidence type="ECO:0000256" key="2">
    <source>
        <dbReference type="SAM" id="MobiDB-lite"/>
    </source>
</evidence>
<feature type="domain" description="Sialate O-acetylesterase" evidence="3">
    <location>
        <begin position="94"/>
        <end position="216"/>
    </location>
</feature>
<dbReference type="SUPFAM" id="SSF52266">
    <property type="entry name" value="SGNH hydrolase"/>
    <property type="match status" value="1"/>
</dbReference>
<dbReference type="InterPro" id="IPR008979">
    <property type="entry name" value="Galactose-bd-like_sf"/>
</dbReference>
<dbReference type="Pfam" id="PF03629">
    <property type="entry name" value="SASA"/>
    <property type="match status" value="2"/>
</dbReference>
<keyword evidence="5" id="KW-1185">Reference proteome</keyword>
<feature type="region of interest" description="Disordered" evidence="2">
    <location>
        <begin position="623"/>
        <end position="644"/>
    </location>
</feature>
<dbReference type="SUPFAM" id="SSF49785">
    <property type="entry name" value="Galactose-binding domain-like"/>
    <property type="match status" value="1"/>
</dbReference>
<dbReference type="EMBL" id="QKZK01000006">
    <property type="protein sequence ID" value="PZX18615.1"/>
    <property type="molecule type" value="Genomic_DNA"/>
</dbReference>
<dbReference type="Gene3D" id="2.60.120.260">
    <property type="entry name" value="Galactose-binding domain-like"/>
    <property type="match status" value="1"/>
</dbReference>
<dbReference type="InterPro" id="IPR005181">
    <property type="entry name" value="SASA"/>
</dbReference>
<dbReference type="PANTHER" id="PTHR22901">
    <property type="entry name" value="SIALATE O-ACETYLESTERASE"/>
    <property type="match status" value="1"/>
</dbReference>
<gene>
    <name evidence="4" type="ORF">LX69_01008</name>
</gene>
<sequence length="644" mass="71042">MLVLGMMMPMMAQIRLPKLVSDGMVLQRDAEVKIWGWATVGEAIEVELNGQKATTTTLASGKWQVLLKNLEAGGPYTMTIRGNDSVTINDVLVGDVWLCSGQSNMEMPMRRLTPLYGDEMAQCNEPHIREFKVPQRYNFNKAEEDYPSGQWVAASAATIGNISAVPYFFAKAVQARYGVPIGLINASLGGSPAEAWIGEPALKQFPAYDAELQKFKDPKLIQQIESADNARIGQWYQTLQMHDAGRKDPQEQWHEDNYDHSQWDTTHVPGYWDFQSPLTGAVGAVWFRTTIALSGAAAGQPAKLEMGRIVDADSVFVNGVFVGTTSYQYPPRWYTIPANVLKAGNNTIAVKVIVNSGTGGFVPDKKYELRVGNETVNLCGTWHYRLGAKMESLGSQTFVRWKPAGLFNAMISPAIGYGLKGAIWYQGESNTDRSGEYAQLLKTLINDWREQWQQGDFPFMVAQLPNFMEPRPEPSESNWAALREAQQAALALPNTGMAVTIDLGEWNDIHPLDKKSVADRLALSAFHVAYGDKTIERSGPMMSSVKIKGSKIILTFAHCGSGLMVKGGGDLQEFAIAGADGRFKWAKAIVKGNRVEVWHPDIKKPVAVGYAWADNPHRANLYTKEGMPAAPFRSPTRPSQKSGE</sequence>